<keyword evidence="2" id="KW-1185">Reference proteome</keyword>
<dbReference type="Gramene" id="TVU42732">
    <property type="protein sequence ID" value="TVU42732"/>
    <property type="gene ID" value="EJB05_09153"/>
</dbReference>
<reference evidence="1 2" key="1">
    <citation type="journal article" date="2019" name="Sci. Rep.">
        <title>A high-quality genome of Eragrostis curvula grass provides insights into Poaceae evolution and supports new strategies to enhance forage quality.</title>
        <authorList>
            <person name="Carballo J."/>
            <person name="Santos B.A.C.M."/>
            <person name="Zappacosta D."/>
            <person name="Garbus I."/>
            <person name="Selva J.P."/>
            <person name="Gallo C.A."/>
            <person name="Diaz A."/>
            <person name="Albertini E."/>
            <person name="Caccamo M."/>
            <person name="Echenique V."/>
        </authorList>
    </citation>
    <scope>NUCLEOTIDE SEQUENCE [LARGE SCALE GENOMIC DNA]</scope>
    <source>
        <strain evidence="2">cv. Victoria</strain>
        <tissue evidence="1">Leaf</tissue>
    </source>
</reference>
<protein>
    <submittedName>
        <fullName evidence="1">Uncharacterized protein</fullName>
    </submittedName>
</protein>
<name>A0A5J9W1X3_9POAL</name>
<proteinExistence type="predicted"/>
<dbReference type="AlphaFoldDB" id="A0A5J9W1X3"/>
<accession>A0A5J9W1X3</accession>
<evidence type="ECO:0000313" key="2">
    <source>
        <dbReference type="Proteomes" id="UP000324897"/>
    </source>
</evidence>
<gene>
    <name evidence="1" type="ORF">EJB05_09153</name>
</gene>
<evidence type="ECO:0000313" key="1">
    <source>
        <dbReference type="EMBL" id="TVU42732.1"/>
    </source>
</evidence>
<dbReference type="Proteomes" id="UP000324897">
    <property type="component" value="Unassembled WGS sequence"/>
</dbReference>
<dbReference type="EMBL" id="RWGY01000005">
    <property type="protein sequence ID" value="TVU42732.1"/>
    <property type="molecule type" value="Genomic_DNA"/>
</dbReference>
<organism evidence="1 2">
    <name type="scientific">Eragrostis curvula</name>
    <name type="common">weeping love grass</name>
    <dbReference type="NCBI Taxonomy" id="38414"/>
    <lineage>
        <taxon>Eukaryota</taxon>
        <taxon>Viridiplantae</taxon>
        <taxon>Streptophyta</taxon>
        <taxon>Embryophyta</taxon>
        <taxon>Tracheophyta</taxon>
        <taxon>Spermatophyta</taxon>
        <taxon>Magnoliopsida</taxon>
        <taxon>Liliopsida</taxon>
        <taxon>Poales</taxon>
        <taxon>Poaceae</taxon>
        <taxon>PACMAD clade</taxon>
        <taxon>Chloridoideae</taxon>
        <taxon>Eragrostideae</taxon>
        <taxon>Eragrostidinae</taxon>
        <taxon>Eragrostis</taxon>
    </lineage>
</organism>
<comment type="caution">
    <text evidence="1">The sequence shown here is derived from an EMBL/GenBank/DDBJ whole genome shotgun (WGS) entry which is preliminary data.</text>
</comment>
<sequence length="88" mass="9667">MISADEWQHEDLGRFASSNCAITSSPSQCVTAMIKNPQPHGIANGMLGLKNAPASSNTHHILFCMHHHIPDLSYLVVLAVLFRGFRLL</sequence>